<evidence type="ECO:0000256" key="1">
    <source>
        <dbReference type="SAM" id="MobiDB-lite"/>
    </source>
</evidence>
<organism evidence="3 4">
    <name type="scientific">Flavobacterium dankookense</name>
    <dbReference type="NCBI Taxonomy" id="706186"/>
    <lineage>
        <taxon>Bacteria</taxon>
        <taxon>Pseudomonadati</taxon>
        <taxon>Bacteroidota</taxon>
        <taxon>Flavobacteriia</taxon>
        <taxon>Flavobacteriales</taxon>
        <taxon>Flavobacteriaceae</taxon>
        <taxon>Flavobacterium</taxon>
    </lineage>
</organism>
<dbReference type="AlphaFoldDB" id="A0A4R6Q5U0"/>
<evidence type="ECO:0000313" key="3">
    <source>
        <dbReference type="EMBL" id="TDP57774.1"/>
    </source>
</evidence>
<dbReference type="EMBL" id="SNXR01000017">
    <property type="protein sequence ID" value="TDP57774.1"/>
    <property type="molecule type" value="Genomic_DNA"/>
</dbReference>
<keyword evidence="2" id="KW-0732">Signal</keyword>
<name>A0A4R6Q5U0_9FLAO</name>
<feature type="signal peptide" evidence="2">
    <location>
        <begin position="1"/>
        <end position="24"/>
    </location>
</feature>
<protein>
    <submittedName>
        <fullName evidence="3">Uncharacterized protein</fullName>
    </submittedName>
</protein>
<dbReference type="Proteomes" id="UP000295260">
    <property type="component" value="Unassembled WGS sequence"/>
</dbReference>
<feature type="chain" id="PRO_5020673463" evidence="2">
    <location>
        <begin position="25"/>
        <end position="57"/>
    </location>
</feature>
<accession>A0A4R6Q5U0</accession>
<proteinExistence type="predicted"/>
<reference evidence="3 4" key="1">
    <citation type="submission" date="2019-03" db="EMBL/GenBank/DDBJ databases">
        <title>Genomic Encyclopedia of Archaeal and Bacterial Type Strains, Phase II (KMG-II): from individual species to whole genera.</title>
        <authorList>
            <person name="Goeker M."/>
        </authorList>
    </citation>
    <scope>NUCLEOTIDE SEQUENCE [LARGE SCALE GENOMIC DNA]</scope>
    <source>
        <strain evidence="3 4">DSM 25687</strain>
    </source>
</reference>
<evidence type="ECO:0000313" key="4">
    <source>
        <dbReference type="Proteomes" id="UP000295260"/>
    </source>
</evidence>
<feature type="region of interest" description="Disordered" evidence="1">
    <location>
        <begin position="31"/>
        <end position="57"/>
    </location>
</feature>
<sequence>MKKIILFSFIMIASVLSTSCTADAIEDNIPNQAVNADGDTGGQNGIIKPPPPPPPTP</sequence>
<comment type="caution">
    <text evidence="3">The sequence shown here is derived from an EMBL/GenBank/DDBJ whole genome shotgun (WGS) entry which is preliminary data.</text>
</comment>
<feature type="compositionally biased region" description="Pro residues" evidence="1">
    <location>
        <begin position="48"/>
        <end position="57"/>
    </location>
</feature>
<dbReference type="PROSITE" id="PS51257">
    <property type="entry name" value="PROKAR_LIPOPROTEIN"/>
    <property type="match status" value="1"/>
</dbReference>
<gene>
    <name evidence="3" type="ORF">BC748_2591</name>
</gene>
<keyword evidence="4" id="KW-1185">Reference proteome</keyword>
<evidence type="ECO:0000256" key="2">
    <source>
        <dbReference type="SAM" id="SignalP"/>
    </source>
</evidence>
<dbReference type="RefSeq" id="WP_162846466.1">
    <property type="nucleotide sequence ID" value="NZ_SNXR01000017.1"/>
</dbReference>